<organism evidence="2 3">
    <name type="scientific">Anopheles melas</name>
    <dbReference type="NCBI Taxonomy" id="34690"/>
    <lineage>
        <taxon>Eukaryota</taxon>
        <taxon>Metazoa</taxon>
        <taxon>Ecdysozoa</taxon>
        <taxon>Arthropoda</taxon>
        <taxon>Hexapoda</taxon>
        <taxon>Insecta</taxon>
        <taxon>Pterygota</taxon>
        <taxon>Neoptera</taxon>
        <taxon>Endopterygota</taxon>
        <taxon>Diptera</taxon>
        <taxon>Nematocera</taxon>
        <taxon>Culicoidea</taxon>
        <taxon>Culicidae</taxon>
        <taxon>Anophelinae</taxon>
        <taxon>Anopheles</taxon>
    </lineage>
</organism>
<sequence>MAAGSFFVFAIPISIPFSASLSLTLLLPLMAPLSFSFPISKFTLFEAIPLIIVLQRGYFGLEFIVLLQHVSFLDARQNDVAHAFLAQQFIDELVHVDKFIRTHTILFPQLSIVIIQRLQILVTVQ</sequence>
<keyword evidence="1" id="KW-1133">Transmembrane helix</keyword>
<accession>A0A182TVY3</accession>
<keyword evidence="1" id="KW-0472">Membrane</keyword>
<feature type="transmembrane region" description="Helical" evidence="1">
    <location>
        <begin position="47"/>
        <end position="67"/>
    </location>
</feature>
<evidence type="ECO:0000313" key="3">
    <source>
        <dbReference type="Proteomes" id="UP000075902"/>
    </source>
</evidence>
<dbReference type="VEuPathDB" id="VectorBase:AMEC009266"/>
<evidence type="ECO:0000256" key="1">
    <source>
        <dbReference type="SAM" id="Phobius"/>
    </source>
</evidence>
<reference evidence="3" key="1">
    <citation type="submission" date="2014-01" db="EMBL/GenBank/DDBJ databases">
        <title>The Genome Sequence of Anopheles melas CM1001059_A (V2).</title>
        <authorList>
            <consortium name="The Broad Institute Genomics Platform"/>
            <person name="Neafsey D.E."/>
            <person name="Besansky N."/>
            <person name="Howell P."/>
            <person name="Walton C."/>
            <person name="Young S.K."/>
            <person name="Zeng Q."/>
            <person name="Gargeya S."/>
            <person name="Fitzgerald M."/>
            <person name="Haas B."/>
            <person name="Abouelleil A."/>
            <person name="Allen A.W."/>
            <person name="Alvarado L."/>
            <person name="Arachchi H.M."/>
            <person name="Berlin A.M."/>
            <person name="Chapman S.B."/>
            <person name="Gainer-Dewar J."/>
            <person name="Goldberg J."/>
            <person name="Griggs A."/>
            <person name="Gujja S."/>
            <person name="Hansen M."/>
            <person name="Howarth C."/>
            <person name="Imamovic A."/>
            <person name="Ireland A."/>
            <person name="Larimer J."/>
            <person name="McCowan C."/>
            <person name="Murphy C."/>
            <person name="Pearson M."/>
            <person name="Poon T.W."/>
            <person name="Priest M."/>
            <person name="Roberts A."/>
            <person name="Saif S."/>
            <person name="Shea T."/>
            <person name="Sisk P."/>
            <person name="Sykes S."/>
            <person name="Wortman J."/>
            <person name="Nusbaum C."/>
            <person name="Birren B."/>
        </authorList>
    </citation>
    <scope>NUCLEOTIDE SEQUENCE [LARGE SCALE GENOMIC DNA]</scope>
    <source>
        <strain evidence="3">CM1001059</strain>
    </source>
</reference>
<protein>
    <submittedName>
        <fullName evidence="2">Uncharacterized protein</fullName>
    </submittedName>
</protein>
<keyword evidence="3" id="KW-1185">Reference proteome</keyword>
<dbReference type="EnsemblMetazoa" id="AMEC009266-RA">
    <property type="protein sequence ID" value="AMEC009266-PA"/>
    <property type="gene ID" value="AMEC009266"/>
</dbReference>
<dbReference type="AlphaFoldDB" id="A0A182TVY3"/>
<feature type="transmembrane region" description="Helical" evidence="1">
    <location>
        <begin position="7"/>
        <end position="27"/>
    </location>
</feature>
<reference evidence="2" key="2">
    <citation type="submission" date="2020-05" db="UniProtKB">
        <authorList>
            <consortium name="EnsemblMetazoa"/>
        </authorList>
    </citation>
    <scope>IDENTIFICATION</scope>
    <source>
        <strain evidence="2">CM1001059</strain>
    </source>
</reference>
<proteinExistence type="predicted"/>
<keyword evidence="1" id="KW-0812">Transmembrane</keyword>
<dbReference type="Proteomes" id="UP000075902">
    <property type="component" value="Unassembled WGS sequence"/>
</dbReference>
<name>A0A182TVY3_9DIPT</name>
<evidence type="ECO:0000313" key="2">
    <source>
        <dbReference type="EnsemblMetazoa" id="AMEC009266-PA"/>
    </source>
</evidence>